<gene>
    <name evidence="7" type="ORF">HNQ52_000546</name>
</gene>
<evidence type="ECO:0000313" key="8">
    <source>
        <dbReference type="Proteomes" id="UP000521199"/>
    </source>
</evidence>
<comment type="caution">
    <text evidence="7">The sequence shown here is derived from an EMBL/GenBank/DDBJ whole genome shotgun (WGS) entry which is preliminary data.</text>
</comment>
<keyword evidence="4" id="KW-0479">Metal-binding</keyword>
<dbReference type="GO" id="GO:0046872">
    <property type="term" value="F:metal ion binding"/>
    <property type="evidence" value="ECO:0007669"/>
    <property type="project" value="UniProtKB-KW"/>
</dbReference>
<dbReference type="GO" id="GO:0005737">
    <property type="term" value="C:cytoplasm"/>
    <property type="evidence" value="ECO:0007669"/>
    <property type="project" value="TreeGrafter"/>
</dbReference>
<evidence type="ECO:0000256" key="2">
    <source>
        <dbReference type="ARBA" id="ARBA00002368"/>
    </source>
</evidence>
<dbReference type="Gene3D" id="3.20.20.140">
    <property type="entry name" value="Metal-dependent hydrolases"/>
    <property type="match status" value="1"/>
</dbReference>
<reference evidence="7 8" key="1">
    <citation type="submission" date="2020-08" db="EMBL/GenBank/DDBJ databases">
        <title>Genomic Encyclopedia of Type Strains, Phase IV (KMG-IV): sequencing the most valuable type-strain genomes for metagenomic binning, comparative biology and taxonomic classification.</title>
        <authorList>
            <person name="Goeker M."/>
        </authorList>
    </citation>
    <scope>NUCLEOTIDE SEQUENCE [LARGE SCALE GENOMIC DNA]</scope>
    <source>
        <strain evidence="7 8">DSM 24163</strain>
    </source>
</reference>
<evidence type="ECO:0000256" key="1">
    <source>
        <dbReference type="ARBA" id="ARBA00001947"/>
    </source>
</evidence>
<dbReference type="EMBL" id="JACHHP010000001">
    <property type="protein sequence ID" value="MBB5207030.1"/>
    <property type="molecule type" value="Genomic_DNA"/>
</dbReference>
<dbReference type="Proteomes" id="UP000521199">
    <property type="component" value="Unassembled WGS sequence"/>
</dbReference>
<dbReference type="EC" id="3.5.2.3" evidence="7"/>
<dbReference type="Pfam" id="PF01979">
    <property type="entry name" value="Amidohydro_1"/>
    <property type="match status" value="1"/>
</dbReference>
<organism evidence="7 8">
    <name type="scientific">Chiayiivirga flava</name>
    <dbReference type="NCBI Taxonomy" id="659595"/>
    <lineage>
        <taxon>Bacteria</taxon>
        <taxon>Pseudomonadati</taxon>
        <taxon>Pseudomonadota</taxon>
        <taxon>Gammaproteobacteria</taxon>
        <taxon>Lysobacterales</taxon>
        <taxon>Lysobacteraceae</taxon>
        <taxon>Chiayiivirga</taxon>
    </lineage>
</organism>
<proteinExistence type="inferred from homology"/>
<dbReference type="InterPro" id="IPR011059">
    <property type="entry name" value="Metal-dep_hydrolase_composite"/>
</dbReference>
<evidence type="ECO:0000313" key="7">
    <source>
        <dbReference type="EMBL" id="MBB5207030.1"/>
    </source>
</evidence>
<name>A0A7W8D585_9GAMM</name>
<dbReference type="PANTHER" id="PTHR43668">
    <property type="entry name" value="ALLANTOINASE"/>
    <property type="match status" value="1"/>
</dbReference>
<comment type="function">
    <text evidence="2">Catalyzes the reversible cyclization of carbamoyl aspartate to dihydroorotate.</text>
</comment>
<comment type="similarity">
    <text evidence="3">Belongs to the metallo-dependent hydrolases superfamily. DHOase family. Class I DHOase subfamily.</text>
</comment>
<dbReference type="InterPro" id="IPR032466">
    <property type="entry name" value="Metal_Hydrolase"/>
</dbReference>
<dbReference type="NCBIfam" id="NF006688">
    <property type="entry name" value="PRK09236.1"/>
    <property type="match status" value="1"/>
</dbReference>
<dbReference type="SUPFAM" id="SSF51338">
    <property type="entry name" value="Composite domain of metallo-dependent hydrolases"/>
    <property type="match status" value="1"/>
</dbReference>
<dbReference type="InterPro" id="IPR050138">
    <property type="entry name" value="DHOase/Allantoinase_Hydrolase"/>
</dbReference>
<dbReference type="Gene3D" id="2.30.40.10">
    <property type="entry name" value="Urease, subunit C, domain 1"/>
    <property type="match status" value="1"/>
</dbReference>
<dbReference type="AlphaFoldDB" id="A0A7W8D585"/>
<evidence type="ECO:0000256" key="4">
    <source>
        <dbReference type="ARBA" id="ARBA00022723"/>
    </source>
</evidence>
<comment type="cofactor">
    <cofactor evidence="1">
        <name>Zn(2+)</name>
        <dbReference type="ChEBI" id="CHEBI:29105"/>
    </cofactor>
</comment>
<evidence type="ECO:0000256" key="5">
    <source>
        <dbReference type="ARBA" id="ARBA00022801"/>
    </source>
</evidence>
<dbReference type="CDD" id="cd01318">
    <property type="entry name" value="DHOase_IIb"/>
    <property type="match status" value="1"/>
</dbReference>
<keyword evidence="5 7" id="KW-0378">Hydrolase</keyword>
<feature type="domain" description="Amidohydrolase-related" evidence="6">
    <location>
        <begin position="52"/>
        <end position="430"/>
    </location>
</feature>
<keyword evidence="8" id="KW-1185">Reference proteome</keyword>
<dbReference type="PROSITE" id="PS00483">
    <property type="entry name" value="DIHYDROOROTASE_2"/>
    <property type="match status" value="1"/>
</dbReference>
<evidence type="ECO:0000256" key="3">
    <source>
        <dbReference type="ARBA" id="ARBA00010286"/>
    </source>
</evidence>
<dbReference type="InterPro" id="IPR006680">
    <property type="entry name" value="Amidohydro-rel"/>
</dbReference>
<dbReference type="SUPFAM" id="SSF51556">
    <property type="entry name" value="Metallo-dependent hydrolases"/>
    <property type="match status" value="1"/>
</dbReference>
<dbReference type="GO" id="GO:0004151">
    <property type="term" value="F:dihydroorotase activity"/>
    <property type="evidence" value="ECO:0007669"/>
    <property type="project" value="UniProtKB-EC"/>
</dbReference>
<dbReference type="InterPro" id="IPR002195">
    <property type="entry name" value="Dihydroorotase_CS"/>
</dbReference>
<sequence>MSDWLIRNARLVNEGRQFDADLRIRGGRIERIDGNLDARPGEQVLDAHGRWLLPGMVDDQVHFREPGLEHKGDLATESSAAVAGGITTVMEMPNTRPPTLDAVALQDKYDRAAGRCRANFGFYMGASNDNLAHIQRVDPKATPGIKVFMGASTGNMLVDDPAILDAIFRDAPTPIITHCEDTPTIDATMAQFRAKYDDALTPDMHPDIRSREACIKSTRLALELARGHGTRLHVLHISTADELALFERGPLVDANGKRRKQITAETCIHFLRFDRRDYATRGNFIKCNPAIKESSDREALIAALVDDTIDVLATDHAPHTLEEKQQPYITAPSGLPLVQDALLAALELVHEGRVSLLQIVDKLAHAPVQLFDVKERGYLREGYFADLVLVDPQAGHMVERANVLSKCGWSPFEGVRFRSRIDAAFVNGELAWDGQRLIGAPNGQRLEFAR</sequence>
<accession>A0A7W8D585</accession>
<protein>
    <submittedName>
        <fullName evidence="7">Dihydroorotase</fullName>
        <ecNumber evidence="7">3.5.2.3</ecNumber>
    </submittedName>
</protein>
<dbReference type="PANTHER" id="PTHR43668:SF4">
    <property type="entry name" value="ALLANTOINASE"/>
    <property type="match status" value="1"/>
</dbReference>
<evidence type="ECO:0000259" key="6">
    <source>
        <dbReference type="Pfam" id="PF01979"/>
    </source>
</evidence>
<dbReference type="GO" id="GO:0006145">
    <property type="term" value="P:purine nucleobase catabolic process"/>
    <property type="evidence" value="ECO:0007669"/>
    <property type="project" value="TreeGrafter"/>
</dbReference>
<dbReference type="GO" id="GO:0004038">
    <property type="term" value="F:allantoinase activity"/>
    <property type="evidence" value="ECO:0007669"/>
    <property type="project" value="TreeGrafter"/>
</dbReference>